<comment type="caution">
    <text evidence="1">The sequence shown here is derived from an EMBL/GenBank/DDBJ whole genome shotgun (WGS) entry which is preliminary data.</text>
</comment>
<dbReference type="InterPro" id="IPR050870">
    <property type="entry name" value="FAST_kinase"/>
</dbReference>
<keyword evidence="2" id="KW-1185">Reference proteome</keyword>
<evidence type="ECO:0000313" key="2">
    <source>
        <dbReference type="Proteomes" id="UP001519460"/>
    </source>
</evidence>
<proteinExistence type="predicted"/>
<dbReference type="Proteomes" id="UP001519460">
    <property type="component" value="Unassembled WGS sequence"/>
</dbReference>
<organism evidence="1 2">
    <name type="scientific">Batillaria attramentaria</name>
    <dbReference type="NCBI Taxonomy" id="370345"/>
    <lineage>
        <taxon>Eukaryota</taxon>
        <taxon>Metazoa</taxon>
        <taxon>Spiralia</taxon>
        <taxon>Lophotrochozoa</taxon>
        <taxon>Mollusca</taxon>
        <taxon>Gastropoda</taxon>
        <taxon>Caenogastropoda</taxon>
        <taxon>Sorbeoconcha</taxon>
        <taxon>Cerithioidea</taxon>
        <taxon>Batillariidae</taxon>
        <taxon>Batillaria</taxon>
    </lineage>
</organism>
<dbReference type="AlphaFoldDB" id="A0ABD0LJS1"/>
<evidence type="ECO:0000313" key="1">
    <source>
        <dbReference type="EMBL" id="KAK7499751.1"/>
    </source>
</evidence>
<gene>
    <name evidence="1" type="ORF">BaRGS_00009092</name>
</gene>
<name>A0ABD0LJS1_9CAEN</name>
<evidence type="ECO:0008006" key="3">
    <source>
        <dbReference type="Google" id="ProtNLM"/>
    </source>
</evidence>
<reference evidence="1 2" key="1">
    <citation type="journal article" date="2023" name="Sci. Data">
        <title>Genome assembly of the Korean intertidal mud-creeper Batillaria attramentaria.</title>
        <authorList>
            <person name="Patra A.K."/>
            <person name="Ho P.T."/>
            <person name="Jun S."/>
            <person name="Lee S.J."/>
            <person name="Kim Y."/>
            <person name="Won Y.J."/>
        </authorList>
    </citation>
    <scope>NUCLEOTIDE SEQUENCE [LARGE SCALE GENOMIC DNA]</scope>
    <source>
        <strain evidence="1">Wonlab-2016</strain>
    </source>
</reference>
<dbReference type="PANTHER" id="PTHR21228:SF40">
    <property type="entry name" value="LD45607P"/>
    <property type="match status" value="1"/>
</dbReference>
<dbReference type="EMBL" id="JACVVK020000042">
    <property type="protein sequence ID" value="KAK7499751.1"/>
    <property type="molecule type" value="Genomic_DNA"/>
</dbReference>
<accession>A0ABD0LJS1</accession>
<dbReference type="PANTHER" id="PTHR21228">
    <property type="entry name" value="FAST LEU-RICH DOMAIN-CONTAINING"/>
    <property type="match status" value="1"/>
</dbReference>
<protein>
    <recommendedName>
        <fullName evidence="3">FAST kinase leucine-rich domain-containing protein</fullName>
    </recommendedName>
</protein>
<sequence>MPAASLHASEAACFSILVFPSSQAMFRNPAARCLKALPSTWCLQCPRKPLMGHTSVISTTAFISQHTVAKRTTRQRPATNARVQVRPLQRTEDPFRPVADMLLRSVMKRHGNLQMFGDTPIQMHNSLTLSSTVLKDMSTMDLIHAIKESPRGAVSKDETVDKIKRLLIKRLYATPLVMSLQACHSFYQQEQNMSQYLSALFSVIDEMFDDLSPSPAEITQLFLYIFIHGNAPQMLFYKVEEYLLTNLDRFHISDLGVICGGFFRANTRVSSQDLLDAVARKLLKEIEQLEPFLLPSFLKVFRHSSYIRVSFYNQLADHLVRSKLLSGFRSVNPLMHIAFTYASLSLQHELLFDQLLTLVGGLVGSEQRVRTKDISKFVWACGTLQFKPANYRERFQPLVRAFESSRGGRIYPESLGELLVGLVYLGIFPEDLLSKCLSYDVASQLMDSESDREKSMQLLLLHETVKIECPQYTGNLLSRFQVEKLLHHPLVAHDLDAQLKVRIGLAAVLSSLQEKLGADRVHCHYPLPHFNSAVIELQYCCERGFLCFTPKPVQSGADTLSTHTTITDHLISELAGQPSQAESQPPISSEVASELEWSSQEERCCNLSMLLSECLQTGIML</sequence>